<feature type="compositionally biased region" description="Basic and acidic residues" evidence="9">
    <location>
        <begin position="400"/>
        <end position="411"/>
    </location>
</feature>
<evidence type="ECO:0000256" key="9">
    <source>
        <dbReference type="SAM" id="MobiDB-lite"/>
    </source>
</evidence>
<evidence type="ECO:0000256" key="7">
    <source>
        <dbReference type="ARBA" id="ARBA00023125"/>
    </source>
</evidence>
<reference evidence="11" key="1">
    <citation type="submission" date="2023-04" db="EMBL/GenBank/DDBJ databases">
        <title>Black Yeasts Isolated from many extreme environments.</title>
        <authorList>
            <person name="Coleine C."/>
            <person name="Stajich J.E."/>
            <person name="Selbmann L."/>
        </authorList>
    </citation>
    <scope>NUCLEOTIDE SEQUENCE</scope>
    <source>
        <strain evidence="11">CCFEE 5312</strain>
    </source>
</reference>
<dbReference type="PANTHER" id="PTHR14513">
    <property type="entry name" value="PROTECTION OF TELOMERES 1"/>
    <property type="match status" value="1"/>
</dbReference>
<dbReference type="GO" id="GO:0016233">
    <property type="term" value="P:telomere capping"/>
    <property type="evidence" value="ECO:0007669"/>
    <property type="project" value="TreeGrafter"/>
</dbReference>
<dbReference type="AlphaFoldDB" id="A0AAJ0DBE8"/>
<feature type="domain" description="Telomeric single stranded DNA binding POT1/Cdc13" evidence="10">
    <location>
        <begin position="8"/>
        <end position="163"/>
    </location>
</feature>
<dbReference type="FunFam" id="2.40.50.140:FF:000303">
    <property type="entry name" value="Protection of telomeres protein 1"/>
    <property type="match status" value="1"/>
</dbReference>
<evidence type="ECO:0000313" key="11">
    <source>
        <dbReference type="EMBL" id="KAK3046618.1"/>
    </source>
</evidence>
<keyword evidence="8" id="KW-0539">Nucleus</keyword>
<gene>
    <name evidence="11" type="ORF">LTR09_011900</name>
</gene>
<evidence type="ECO:0000256" key="4">
    <source>
        <dbReference type="ARBA" id="ARBA00015253"/>
    </source>
</evidence>
<dbReference type="InterPro" id="IPR011564">
    <property type="entry name" value="Telomer_end-bd_POT1/Cdc13"/>
</dbReference>
<accession>A0AAJ0DBE8</accession>
<comment type="similarity">
    <text evidence="3">Belongs to the telombin family.</text>
</comment>
<keyword evidence="6" id="KW-0779">Telomere</keyword>
<dbReference type="SUPFAM" id="SSF50249">
    <property type="entry name" value="Nucleic acid-binding proteins"/>
    <property type="match status" value="2"/>
</dbReference>
<evidence type="ECO:0000256" key="2">
    <source>
        <dbReference type="ARBA" id="ARBA00004574"/>
    </source>
</evidence>
<name>A0AAJ0DBE8_9PEZI</name>
<keyword evidence="7" id="KW-0238">DNA-binding</keyword>
<keyword evidence="5" id="KW-0158">Chromosome</keyword>
<dbReference type="GO" id="GO:0032210">
    <property type="term" value="P:regulation of telomere maintenance via telomerase"/>
    <property type="evidence" value="ECO:0007669"/>
    <property type="project" value="TreeGrafter"/>
</dbReference>
<evidence type="ECO:0000256" key="8">
    <source>
        <dbReference type="ARBA" id="ARBA00023242"/>
    </source>
</evidence>
<dbReference type="GO" id="GO:0098505">
    <property type="term" value="F:G-rich strand telomeric DNA binding"/>
    <property type="evidence" value="ECO:0007669"/>
    <property type="project" value="TreeGrafter"/>
</dbReference>
<dbReference type="SMART" id="SM00976">
    <property type="entry name" value="Telo_bind"/>
    <property type="match status" value="1"/>
</dbReference>
<evidence type="ECO:0000256" key="1">
    <source>
        <dbReference type="ARBA" id="ARBA00004123"/>
    </source>
</evidence>
<evidence type="ECO:0000256" key="3">
    <source>
        <dbReference type="ARBA" id="ARBA00008442"/>
    </source>
</evidence>
<comment type="subcellular location">
    <subcellularLocation>
        <location evidence="2">Chromosome</location>
        <location evidence="2">Telomere</location>
    </subcellularLocation>
    <subcellularLocation>
        <location evidence="1">Nucleus</location>
    </subcellularLocation>
</comment>
<dbReference type="InterPro" id="IPR028389">
    <property type="entry name" value="POT1"/>
</dbReference>
<feature type="region of interest" description="Disordered" evidence="9">
    <location>
        <begin position="378"/>
        <end position="434"/>
    </location>
</feature>
<feature type="region of interest" description="Disordered" evidence="9">
    <location>
        <begin position="250"/>
        <end position="278"/>
    </location>
</feature>
<dbReference type="GO" id="GO:0010521">
    <property type="term" value="F:telomerase inhibitor activity"/>
    <property type="evidence" value="ECO:0007669"/>
    <property type="project" value="TreeGrafter"/>
</dbReference>
<comment type="caution">
    <text evidence="11">The sequence shown here is derived from an EMBL/GenBank/DDBJ whole genome shotgun (WGS) entry which is preliminary data.</text>
</comment>
<dbReference type="GO" id="GO:0000783">
    <property type="term" value="C:nuclear telomere cap complex"/>
    <property type="evidence" value="ECO:0007669"/>
    <property type="project" value="TreeGrafter"/>
</dbReference>
<dbReference type="PANTHER" id="PTHR14513:SF0">
    <property type="entry name" value="PROTECTION OF TELOMERES PROTEIN 1"/>
    <property type="match status" value="1"/>
</dbReference>
<dbReference type="Gene3D" id="2.40.50.140">
    <property type="entry name" value="Nucleic acid-binding proteins"/>
    <property type="match status" value="2"/>
</dbReference>
<sequence length="642" mass="72183">MAQPPPAFMKLAAAYGSPPNSFINIIGSVIDVQAPIMTSTGSYMFTFKLLDASLRDSLHGSQGLTVRYFKNDLQSMPQVKSKGDVVLLRNIKLTYRDARPMALSNYQTGVLVFPVASIPAPSYQIAYQGDKQRVTCLGAPLDVQKFNSLEEQAYVIALKQEISPTVDSLPEIGIPANAPAEPAAMRKRPGEDLQSAQAKKARNSSFGQKFREISEVRHYDFADICVQVVKNFPTNYGTCELYVTDYTENKGVFHRPPPEADPDTERDGDKYGYNNDQSKREWPGPYGHLVLKVNLKNPHADFANREVNEGDFLLLRNVKLKAMETSAGRGALEGDMWPDSMDPDKVQIRRFWDKSAPEIQALLERKKRYWDSRSAKAAAVEKEANKERMTHSKRKKLKKQEKAAKAAKAAEKSNTSSEKPDDADDDVPAKRSKVAINPHVRCGHEEVRIKSISEILDEEDERHSNVSPDGASYKLPFINVKYRARARIIDFVPRQLEDFAQPASASTSNPSQDESMLIDYDSSPRYQWSFSLRLECASKSDGPGEQLWVNVEHAEAQYLFGNDLPDPVDLRNDKRLLAKLREKLFQLWGNLEEKGGEEAISNLPFECCLMEYGVQGELECEKSEGGMEDFERAYRLFGVTIS</sequence>
<dbReference type="Pfam" id="PF16686">
    <property type="entry name" value="POT1PC"/>
    <property type="match status" value="1"/>
</dbReference>
<keyword evidence="12" id="KW-1185">Reference proteome</keyword>
<dbReference type="EMBL" id="JAWDJX010000085">
    <property type="protein sequence ID" value="KAK3046618.1"/>
    <property type="molecule type" value="Genomic_DNA"/>
</dbReference>
<evidence type="ECO:0000259" key="10">
    <source>
        <dbReference type="SMART" id="SM00976"/>
    </source>
</evidence>
<dbReference type="Pfam" id="PF02765">
    <property type="entry name" value="POT1"/>
    <property type="match status" value="1"/>
</dbReference>
<feature type="compositionally biased region" description="Basic and acidic residues" evidence="9">
    <location>
        <begin position="378"/>
        <end position="390"/>
    </location>
</feature>
<dbReference type="InterPro" id="IPR012340">
    <property type="entry name" value="NA-bd_OB-fold"/>
</dbReference>
<protein>
    <recommendedName>
        <fullName evidence="4">Protection of telomeres protein 1</fullName>
    </recommendedName>
</protein>
<evidence type="ECO:0000313" key="12">
    <source>
        <dbReference type="Proteomes" id="UP001271007"/>
    </source>
</evidence>
<evidence type="ECO:0000256" key="5">
    <source>
        <dbReference type="ARBA" id="ARBA00022454"/>
    </source>
</evidence>
<organism evidence="11 12">
    <name type="scientific">Extremus antarcticus</name>
    <dbReference type="NCBI Taxonomy" id="702011"/>
    <lineage>
        <taxon>Eukaryota</taxon>
        <taxon>Fungi</taxon>
        <taxon>Dikarya</taxon>
        <taxon>Ascomycota</taxon>
        <taxon>Pezizomycotina</taxon>
        <taxon>Dothideomycetes</taxon>
        <taxon>Dothideomycetidae</taxon>
        <taxon>Mycosphaerellales</taxon>
        <taxon>Extremaceae</taxon>
        <taxon>Extremus</taxon>
    </lineage>
</organism>
<dbReference type="Proteomes" id="UP001271007">
    <property type="component" value="Unassembled WGS sequence"/>
</dbReference>
<dbReference type="InterPro" id="IPR032042">
    <property type="entry name" value="POT1PC"/>
</dbReference>
<proteinExistence type="inferred from homology"/>
<evidence type="ECO:0000256" key="6">
    <source>
        <dbReference type="ARBA" id="ARBA00022895"/>
    </source>
</evidence>